<dbReference type="Pfam" id="PF00439">
    <property type="entry name" value="Bromodomain"/>
    <property type="match status" value="1"/>
</dbReference>
<dbReference type="InterPro" id="IPR036427">
    <property type="entry name" value="Bromodomain-like_sf"/>
</dbReference>
<evidence type="ECO:0000256" key="4">
    <source>
        <dbReference type="ARBA" id="ARBA00022801"/>
    </source>
</evidence>
<keyword evidence="3" id="KW-0547">Nucleotide-binding</keyword>
<dbReference type="FunFam" id="3.40.50.300:FF:001218">
    <property type="entry name" value="AAA family ATPase, putative"/>
    <property type="match status" value="1"/>
</dbReference>
<dbReference type="GO" id="GO:0006337">
    <property type="term" value="P:nucleosome disassembly"/>
    <property type="evidence" value="ECO:0007669"/>
    <property type="project" value="TreeGrafter"/>
</dbReference>
<feature type="compositionally biased region" description="Basic and acidic residues" evidence="9">
    <location>
        <begin position="419"/>
        <end position="434"/>
    </location>
</feature>
<keyword evidence="4" id="KW-0378">Hydrolase</keyword>
<dbReference type="SMART" id="SM00297">
    <property type="entry name" value="BROMO"/>
    <property type="match status" value="1"/>
</dbReference>
<dbReference type="InterPro" id="IPR003959">
    <property type="entry name" value="ATPase_AAA_core"/>
</dbReference>
<feature type="region of interest" description="Disordered" evidence="9">
    <location>
        <begin position="971"/>
        <end position="993"/>
    </location>
</feature>
<comment type="caution">
    <text evidence="11">The sequence shown here is derived from an EMBL/GenBank/DDBJ whole genome shotgun (WGS) entry which is preliminary data.</text>
</comment>
<feature type="compositionally biased region" description="Basic and acidic residues" evidence="9">
    <location>
        <begin position="971"/>
        <end position="987"/>
    </location>
</feature>
<dbReference type="Gene3D" id="1.20.920.10">
    <property type="entry name" value="Bromodomain-like"/>
    <property type="match status" value="1"/>
</dbReference>
<dbReference type="SUPFAM" id="SSF47370">
    <property type="entry name" value="Bromodomain"/>
    <property type="match status" value="1"/>
</dbReference>
<feature type="compositionally biased region" description="Acidic residues" evidence="9">
    <location>
        <begin position="339"/>
        <end position="370"/>
    </location>
</feature>
<evidence type="ECO:0000313" key="12">
    <source>
        <dbReference type="Proteomes" id="UP000717515"/>
    </source>
</evidence>
<dbReference type="InterPro" id="IPR001487">
    <property type="entry name" value="Bromodomain"/>
</dbReference>
<reference evidence="11" key="1">
    <citation type="submission" date="2021-07" db="EMBL/GenBank/DDBJ databases">
        <title>Draft genome of Mortierella alpina, strain LL118, isolated from an aspen leaf litter sample.</title>
        <authorList>
            <person name="Yang S."/>
            <person name="Vinatzer B.A."/>
        </authorList>
    </citation>
    <scope>NUCLEOTIDE SEQUENCE</scope>
    <source>
        <strain evidence="11">LL118</strain>
    </source>
</reference>
<dbReference type="GO" id="GO:0005524">
    <property type="term" value="F:ATP binding"/>
    <property type="evidence" value="ECO:0007669"/>
    <property type="project" value="UniProtKB-KW"/>
</dbReference>
<dbReference type="GO" id="GO:0045815">
    <property type="term" value="P:transcription initiation-coupled chromatin remodeling"/>
    <property type="evidence" value="ECO:0007669"/>
    <property type="project" value="TreeGrafter"/>
</dbReference>
<feature type="compositionally biased region" description="Acidic residues" evidence="9">
    <location>
        <begin position="158"/>
        <end position="169"/>
    </location>
</feature>
<evidence type="ECO:0000256" key="9">
    <source>
        <dbReference type="SAM" id="MobiDB-lite"/>
    </source>
</evidence>
<evidence type="ECO:0000256" key="3">
    <source>
        <dbReference type="ARBA" id="ARBA00022741"/>
    </source>
</evidence>
<feature type="compositionally biased region" description="Acidic residues" evidence="9">
    <location>
        <begin position="1199"/>
        <end position="1213"/>
    </location>
</feature>
<evidence type="ECO:0000256" key="6">
    <source>
        <dbReference type="ARBA" id="ARBA00023117"/>
    </source>
</evidence>
<dbReference type="GO" id="GO:0042393">
    <property type="term" value="F:histone binding"/>
    <property type="evidence" value="ECO:0007669"/>
    <property type="project" value="TreeGrafter"/>
</dbReference>
<evidence type="ECO:0000256" key="1">
    <source>
        <dbReference type="ARBA" id="ARBA00004123"/>
    </source>
</evidence>
<dbReference type="GO" id="GO:0003682">
    <property type="term" value="F:chromatin binding"/>
    <property type="evidence" value="ECO:0007669"/>
    <property type="project" value="TreeGrafter"/>
</dbReference>
<feature type="region of interest" description="Disordered" evidence="9">
    <location>
        <begin position="394"/>
        <end position="508"/>
    </location>
</feature>
<feature type="region of interest" description="Disordered" evidence="9">
    <location>
        <begin position="1170"/>
        <end position="1213"/>
    </location>
</feature>
<feature type="compositionally biased region" description="Pro residues" evidence="9">
    <location>
        <begin position="240"/>
        <end position="250"/>
    </location>
</feature>
<feature type="region of interest" description="Disordered" evidence="9">
    <location>
        <begin position="1036"/>
        <end position="1137"/>
    </location>
</feature>
<evidence type="ECO:0000256" key="5">
    <source>
        <dbReference type="ARBA" id="ARBA00022840"/>
    </source>
</evidence>
<feature type="compositionally biased region" description="Low complexity" evidence="9">
    <location>
        <begin position="1072"/>
        <end position="1094"/>
    </location>
</feature>
<feature type="region of interest" description="Disordered" evidence="9">
    <location>
        <begin position="127"/>
        <end position="381"/>
    </location>
</feature>
<gene>
    <name evidence="11" type="ORF">KVV02_001255</name>
</gene>
<keyword evidence="7" id="KW-0539">Nucleus</keyword>
<proteinExistence type="inferred from homology"/>
<dbReference type="GO" id="GO:0006334">
    <property type="term" value="P:nucleosome assembly"/>
    <property type="evidence" value="ECO:0007669"/>
    <property type="project" value="TreeGrafter"/>
</dbReference>
<comment type="similarity">
    <text evidence="2">Belongs to the AAA ATPase family.</text>
</comment>
<dbReference type="SUPFAM" id="SSF52540">
    <property type="entry name" value="P-loop containing nucleoside triphosphate hydrolases"/>
    <property type="match status" value="1"/>
</dbReference>
<evidence type="ECO:0000256" key="8">
    <source>
        <dbReference type="PROSITE-ProRule" id="PRU00035"/>
    </source>
</evidence>
<keyword evidence="6 8" id="KW-0103">Bromodomain</keyword>
<evidence type="ECO:0000256" key="2">
    <source>
        <dbReference type="ARBA" id="ARBA00006914"/>
    </source>
</evidence>
<dbReference type="EMBL" id="JAIFTL010000142">
    <property type="protein sequence ID" value="KAG9322513.1"/>
    <property type="molecule type" value="Genomic_DNA"/>
</dbReference>
<dbReference type="PRINTS" id="PR00503">
    <property type="entry name" value="BROMODOMAIN"/>
</dbReference>
<feature type="compositionally biased region" description="Polar residues" evidence="9">
    <location>
        <begin position="71"/>
        <end position="83"/>
    </location>
</feature>
<dbReference type="Gene3D" id="3.40.50.300">
    <property type="entry name" value="P-loop containing nucleotide triphosphate hydrolases"/>
    <property type="match status" value="1"/>
</dbReference>
<name>A0A9P8A0M9_MORAP</name>
<dbReference type="GO" id="GO:0016887">
    <property type="term" value="F:ATP hydrolysis activity"/>
    <property type="evidence" value="ECO:0007669"/>
    <property type="project" value="InterPro"/>
</dbReference>
<feature type="compositionally biased region" description="Low complexity" evidence="9">
    <location>
        <begin position="400"/>
        <end position="409"/>
    </location>
</feature>
<dbReference type="PANTHER" id="PTHR23069">
    <property type="entry name" value="AAA DOMAIN-CONTAINING"/>
    <property type="match status" value="1"/>
</dbReference>
<feature type="region of interest" description="Disordered" evidence="9">
    <location>
        <begin position="1"/>
        <end position="108"/>
    </location>
</feature>
<organism evidence="11 12">
    <name type="scientific">Mortierella alpina</name>
    <name type="common">Oleaginous fungus</name>
    <name type="synonym">Mortierella renispora</name>
    <dbReference type="NCBI Taxonomy" id="64518"/>
    <lineage>
        <taxon>Eukaryota</taxon>
        <taxon>Fungi</taxon>
        <taxon>Fungi incertae sedis</taxon>
        <taxon>Mucoromycota</taxon>
        <taxon>Mortierellomycotina</taxon>
        <taxon>Mortierellomycetes</taxon>
        <taxon>Mortierellales</taxon>
        <taxon>Mortierellaceae</taxon>
        <taxon>Mortierella</taxon>
    </lineage>
</organism>
<dbReference type="GO" id="GO:0005634">
    <property type="term" value="C:nucleus"/>
    <property type="evidence" value="ECO:0007669"/>
    <property type="project" value="UniProtKB-SubCell"/>
</dbReference>
<evidence type="ECO:0000313" key="11">
    <source>
        <dbReference type="EMBL" id="KAG9322513.1"/>
    </source>
</evidence>
<evidence type="ECO:0000256" key="7">
    <source>
        <dbReference type="ARBA" id="ARBA00023242"/>
    </source>
</evidence>
<evidence type="ECO:0000259" key="10">
    <source>
        <dbReference type="PROSITE" id="PS50014"/>
    </source>
</evidence>
<protein>
    <recommendedName>
        <fullName evidence="10">Bromo domain-containing protein</fullName>
    </recommendedName>
</protein>
<feature type="compositionally biased region" description="Polar residues" evidence="9">
    <location>
        <begin position="92"/>
        <end position="103"/>
    </location>
</feature>
<comment type="subcellular location">
    <subcellularLocation>
        <location evidence="1">Nucleus</location>
    </subcellularLocation>
</comment>
<keyword evidence="5" id="KW-0067">ATP-binding</keyword>
<feature type="compositionally biased region" description="Basic and acidic residues" evidence="9">
    <location>
        <begin position="131"/>
        <end position="149"/>
    </location>
</feature>
<dbReference type="InterPro" id="IPR027417">
    <property type="entry name" value="P-loop_NTPase"/>
</dbReference>
<dbReference type="PANTHER" id="PTHR23069:SF0">
    <property type="entry name" value="TAT-BINDING HOMOLOG 7"/>
    <property type="match status" value="1"/>
</dbReference>
<accession>A0A9P8A0M9</accession>
<dbReference type="InterPro" id="IPR045199">
    <property type="entry name" value="ATAD2-like"/>
</dbReference>
<feature type="compositionally biased region" description="Acidic residues" evidence="9">
    <location>
        <begin position="200"/>
        <end position="209"/>
    </location>
</feature>
<dbReference type="Pfam" id="PF00004">
    <property type="entry name" value="AAA"/>
    <property type="match status" value="1"/>
</dbReference>
<dbReference type="Proteomes" id="UP000717515">
    <property type="component" value="Unassembled WGS sequence"/>
</dbReference>
<feature type="domain" description="Bromo" evidence="10">
    <location>
        <begin position="875"/>
        <end position="938"/>
    </location>
</feature>
<dbReference type="PROSITE" id="PS50014">
    <property type="entry name" value="BROMODOMAIN_2"/>
    <property type="match status" value="1"/>
</dbReference>
<feature type="compositionally biased region" description="Basic and acidic residues" evidence="9">
    <location>
        <begin position="255"/>
        <end position="270"/>
    </location>
</feature>
<sequence length="1298" mass="144547">MDRDQMSEGSTPSANDDAFPLKRTISTSNSDPRLNPEPTSARADATPLEHSYLDTDTNDSKRRKIQDHTALGQTQTIDASNSVAGIHHGSTAVRSTREYSFSDIQDDPRAATAATTITAITTTTALSIERPSLDAHESEPGPRTLEPRRSVKRVNYADPEDSIEEDEDDQIHQEDTLSSRRRTQSRTSLRSRPPLKQNASEDEGDDDEPSDKSGQGKPEQDSAAFGPRTLRDRRSITAPKPFPIGNPNPPASRIRRPDGGRRTGRRHYEESDNIYRSSSRSLAPKRPPPTPRQITENMRITRGMSGSLMDSPNSRDVTPDRPSRQNGRSGSRFHHGISSDEEQDLDEGDGRGDEDEEDDDEEMEEGEADIEVASSLNNQEDNGLIRMTRLRARNQAQPAISSIHSSQRSSRPKSTHSRSQQEADRKYDLRERPKNRPTYIADRPIPSPTRPRTSRMSSYGGRDPFSRPRQNRPSLFDALRRAGVSSSDDEIPTFKRRSGTAESRGSSSRILPMNMHELADSRRDVIASRVGQLADTDPLAVGNSVDFDKVGGLDHHIYESNEKLQIDASTIVVEEIDLLKSAKSLTPASYRVTGATASPLPINIAPLLKDQFSNICKAVDGLFSGASKHPSRGNSNDDDDDTAFQAMGYRSFEKLKTFRPRMLVAGERGMGQRYIGPALLHYLEGCTVQQFDLAALMSESSRTPEAACVQFFIEVKRHAPSIIYIPHIDAWWSVVSEAVKATFSNLLDDLSPEDGILFLATSETPLEALPIPIRRWFLSSPKSRIGMSKPSASSRALFFEALLSDLARPPTDFKVRKVELAQLEQLKKAPPPQPRVPTTEEKKLLREHDEYVLRELRISLRTVVDELFKERKFKPFFRPVEPEEFPDYYDIVKKPMDLTTVSDKINDFMYLDVKEFLSDIDLIADNTRLYNDIHDPSRIIYRARDLQDVAHAMISRLDPELILETEKTAARRRQEARAHQRPQGERISRRRLGLEAPAVPDDPEMYLRNRTVMSKLLLDATVREESADISVKVEGGQTVEEDYEQPSNMVEDLNDGSRYHDGEESGTSLSMPPSVAASVAASSIPPTPTVSVTPGPLPASTSLEVGSMNGKMDVDSPRQSQEGPEVAMGNGPDALTSYTEDYIDDGKEAAMSISPAATSLVAAVDAAAASADVTDTKEMADGTLTPLGKDESSQPAQEDTLDVQEETKEAEEEEPMEMLLEQHDVAGLQAVLVQDTEGSSVEELDQLRAALYEIIWEHRLEWDKSPMLLDMRETLAFMTVLRMESEQGPDLRSEHHFD</sequence>